<accession>A0A2V2YYR2</accession>
<keyword evidence="1" id="KW-1133">Transmembrane helix</keyword>
<feature type="transmembrane region" description="Helical" evidence="1">
    <location>
        <begin position="697"/>
        <end position="719"/>
    </location>
</feature>
<dbReference type="EMBL" id="QGTQ01000006">
    <property type="protein sequence ID" value="PWW04872.1"/>
    <property type="molecule type" value="Genomic_DNA"/>
</dbReference>
<feature type="transmembrane region" description="Helical" evidence="1">
    <location>
        <begin position="207"/>
        <end position="223"/>
    </location>
</feature>
<name>A0A2V2YYR2_9BACL</name>
<feature type="transmembrane region" description="Helical" evidence="1">
    <location>
        <begin position="774"/>
        <end position="793"/>
    </location>
</feature>
<protein>
    <submittedName>
        <fullName evidence="2">ABC-type transport system involved in multi-copper enzyme maturation permease subunit</fullName>
    </submittedName>
</protein>
<feature type="transmembrane region" description="Helical" evidence="1">
    <location>
        <begin position="334"/>
        <end position="351"/>
    </location>
</feature>
<evidence type="ECO:0000313" key="2">
    <source>
        <dbReference type="EMBL" id="PWW04872.1"/>
    </source>
</evidence>
<keyword evidence="1" id="KW-0472">Membrane</keyword>
<feature type="transmembrane region" description="Helical" evidence="1">
    <location>
        <begin position="16"/>
        <end position="33"/>
    </location>
</feature>
<evidence type="ECO:0000256" key="1">
    <source>
        <dbReference type="SAM" id="Phobius"/>
    </source>
</evidence>
<sequence>MKILLYEFVKLSKRKILIILISLLLVVNGWIYIQQQLQQHREIIQYHAQYIDYEARFRELSGEAAYELALVSRDQLSAYLIAYNIEREPDNEATRIFASDDNYQRYGAQYPSSKYANNIMLLMHHIVFNQTILEQLEALRAYPDYVNQIEAQAQNMLKYSIFNDPHSFTYRNIMKTPQDFERVKGVNLQLSLDYGVVTATHYRLTDIMLLTILILLGLFIFNTEREQGQLLLFRTMKYGHARLIIAKLLMLTGSALVIAMIFYGSILLVANQLYGLGDGSRYIQAMDAFKFANLPLTVYEYIVAFLVGKMVVSVVLALLIALLIILFQHPGKSLLALALVLAASYLGYTFIHPASYWNLFKYINLVAFFDIAHLLTNYVNLNLFGYPFTNLWVSVVVIGLLMVVLLVGSGIALDRSFGKQRIGGFQWWYRSQQLIIRVLTPLHQSSSIWWHESLKQWGTAKGWLIVLVALLIGWQDIHNAHLVMDNDQYYYNDYMKQVGGLLTTDKAAYIEKEMVRRNGALSDLQTLDVPMQGIDESNSDDTRLAQDDANQLTRSNNAFNKLYNQYQAVQANEQTRGITAYMVNQYAADYLFQNKNRDTINTMIVVFLLTLLLASSYTLDTRNQMLALLKTTRCGRRRLFLTTWLYGLAIITLLLGIIYTAQYVNAARLYPALDWQAPIQNLESYEQLSFHLTLRGLVVLTILGQWLGAAAMSAVMLLLSQVLKRLSLTLLAGIVLVCCPTFLTWLGYDVLTKYTLHYAQLGFRMFSTQSIAEIVGYFASLVLLLVVCVGLAWRYYLTGRAGLWGAGHLRARSMPDYAVKGAEVD</sequence>
<reference evidence="2 3" key="1">
    <citation type="submission" date="2018-05" db="EMBL/GenBank/DDBJ databases">
        <title>Genomic Encyclopedia of Type Strains, Phase III (KMG-III): the genomes of soil and plant-associated and newly described type strains.</title>
        <authorList>
            <person name="Whitman W."/>
        </authorList>
    </citation>
    <scope>NUCLEOTIDE SEQUENCE [LARGE SCALE GENOMIC DNA]</scope>
    <source>
        <strain evidence="2 3">CECT 5696</strain>
    </source>
</reference>
<organism evidence="2 3">
    <name type="scientific">Paenibacillus cellulosilyticus</name>
    <dbReference type="NCBI Taxonomy" id="375489"/>
    <lineage>
        <taxon>Bacteria</taxon>
        <taxon>Bacillati</taxon>
        <taxon>Bacillota</taxon>
        <taxon>Bacilli</taxon>
        <taxon>Bacillales</taxon>
        <taxon>Paenibacillaceae</taxon>
        <taxon>Paenibacillus</taxon>
    </lineage>
</organism>
<proteinExistence type="predicted"/>
<feature type="transmembrane region" description="Helical" evidence="1">
    <location>
        <begin position="244"/>
        <end position="270"/>
    </location>
</feature>
<dbReference type="Proteomes" id="UP000246635">
    <property type="component" value="Unassembled WGS sequence"/>
</dbReference>
<keyword evidence="3" id="KW-1185">Reference proteome</keyword>
<keyword evidence="1" id="KW-0812">Transmembrane</keyword>
<feature type="transmembrane region" description="Helical" evidence="1">
    <location>
        <begin position="726"/>
        <end position="748"/>
    </location>
</feature>
<comment type="caution">
    <text evidence="2">The sequence shown here is derived from an EMBL/GenBank/DDBJ whole genome shotgun (WGS) entry which is preliminary data.</text>
</comment>
<feature type="transmembrane region" description="Helical" evidence="1">
    <location>
        <begin position="639"/>
        <end position="661"/>
    </location>
</feature>
<evidence type="ECO:0000313" key="3">
    <source>
        <dbReference type="Proteomes" id="UP000246635"/>
    </source>
</evidence>
<feature type="transmembrane region" description="Helical" evidence="1">
    <location>
        <begin position="391"/>
        <end position="413"/>
    </location>
</feature>
<dbReference type="AlphaFoldDB" id="A0A2V2YYR2"/>
<gene>
    <name evidence="2" type="ORF">DFQ01_106157</name>
</gene>
<feature type="transmembrane region" description="Helical" evidence="1">
    <location>
        <begin position="600"/>
        <end position="619"/>
    </location>
</feature>
<feature type="transmembrane region" description="Helical" evidence="1">
    <location>
        <begin position="301"/>
        <end position="327"/>
    </location>
</feature>